<accession>A0A075I763</accession>
<name>A0A075I763_9EURY</name>
<keyword evidence="6" id="KW-0819">tRNA processing</keyword>
<keyword evidence="7" id="KW-0694">RNA-binding</keyword>
<evidence type="ECO:0000256" key="7">
    <source>
        <dbReference type="ARBA" id="ARBA00022884"/>
    </source>
</evidence>
<dbReference type="PANTHER" id="PTHR10335:SF17">
    <property type="entry name" value="FIBRILLARIN"/>
    <property type="match status" value="1"/>
</dbReference>
<dbReference type="Pfam" id="PF01269">
    <property type="entry name" value="Fibrillarin"/>
    <property type="match status" value="1"/>
</dbReference>
<evidence type="ECO:0000256" key="5">
    <source>
        <dbReference type="ARBA" id="ARBA00022679"/>
    </source>
</evidence>
<protein>
    <recommendedName>
        <fullName evidence="2">rRNA 2'-O-methyltransferase fibrillarin</fullName>
    </recommendedName>
</protein>
<evidence type="ECO:0000256" key="3">
    <source>
        <dbReference type="ARBA" id="ARBA00022552"/>
    </source>
</evidence>
<dbReference type="GO" id="GO:0008033">
    <property type="term" value="P:tRNA processing"/>
    <property type="evidence" value="ECO:0007669"/>
    <property type="project" value="UniProtKB-KW"/>
</dbReference>
<evidence type="ECO:0000313" key="8">
    <source>
        <dbReference type="EMBL" id="AIF22537.1"/>
    </source>
</evidence>
<organism evidence="8">
    <name type="scientific">uncultured marine group II/III euryarchaeote SAT1000_09_G02</name>
    <dbReference type="NCBI Taxonomy" id="1456557"/>
    <lineage>
        <taxon>Archaea</taxon>
        <taxon>Methanobacteriati</taxon>
        <taxon>Methanobacteriota</taxon>
        <taxon>environmental samples</taxon>
    </lineage>
</organism>
<dbReference type="GO" id="GO:0000494">
    <property type="term" value="P:box C/D sno(s)RNA 3'-end processing"/>
    <property type="evidence" value="ECO:0007669"/>
    <property type="project" value="TreeGrafter"/>
</dbReference>
<keyword evidence="5 8" id="KW-0808">Transferase</keyword>
<gene>
    <name evidence="8" type="primary">flpA</name>
</gene>
<evidence type="ECO:0000256" key="1">
    <source>
        <dbReference type="ARBA" id="ARBA00010632"/>
    </source>
</evidence>
<dbReference type="SMART" id="SM01206">
    <property type="entry name" value="Fibrillarin"/>
    <property type="match status" value="1"/>
</dbReference>
<dbReference type="EMBL" id="KF901212">
    <property type="protein sequence ID" value="AIF22537.1"/>
    <property type="molecule type" value="Genomic_DNA"/>
</dbReference>
<dbReference type="Gene3D" id="3.40.50.150">
    <property type="entry name" value="Vaccinia Virus protein VP39"/>
    <property type="match status" value="1"/>
</dbReference>
<dbReference type="GO" id="GO:0008649">
    <property type="term" value="F:rRNA methyltransferase activity"/>
    <property type="evidence" value="ECO:0007669"/>
    <property type="project" value="TreeGrafter"/>
</dbReference>
<keyword evidence="4 8" id="KW-0489">Methyltransferase</keyword>
<reference evidence="8" key="1">
    <citation type="journal article" date="2014" name="Genome Biol. Evol.">
        <title>Pangenome evidence for extensive interdomain horizontal transfer affecting lineage core and shell genes in uncultured planktonic thaumarchaeota and euryarchaeota.</title>
        <authorList>
            <person name="Deschamps P."/>
            <person name="Zivanovic Y."/>
            <person name="Moreira D."/>
            <person name="Rodriguez-Valera F."/>
            <person name="Lopez-Garcia P."/>
        </authorList>
    </citation>
    <scope>NUCLEOTIDE SEQUENCE</scope>
</reference>
<dbReference type="InterPro" id="IPR000692">
    <property type="entry name" value="Fibrillarin"/>
</dbReference>
<dbReference type="PRINTS" id="PR00052">
    <property type="entry name" value="FIBRILLARIN"/>
</dbReference>
<dbReference type="GO" id="GO:1990259">
    <property type="term" value="F:histone H2AQ104 methyltransferase activity"/>
    <property type="evidence" value="ECO:0007669"/>
    <property type="project" value="TreeGrafter"/>
</dbReference>
<evidence type="ECO:0000256" key="6">
    <source>
        <dbReference type="ARBA" id="ARBA00022694"/>
    </source>
</evidence>
<proteinExistence type="inferred from homology"/>
<evidence type="ECO:0000256" key="4">
    <source>
        <dbReference type="ARBA" id="ARBA00022603"/>
    </source>
</evidence>
<dbReference type="InterPro" id="IPR029063">
    <property type="entry name" value="SAM-dependent_MTases_sf"/>
</dbReference>
<dbReference type="AlphaFoldDB" id="A0A075I763"/>
<sequence>MARRKPIQLAWGIRKEGRSLWTRNAVKGVSVRGERRKKDSRIEWRHWDPTKSKVAASLLKTQREPSLMLPREGATCLYLGASSGTTVSHIHDHVCGSGNHHNGQIVAVEIAPRMMRDLSKLSELRPGLIPVLGDARDPLVISPYLRSKVDWIHQDISIADQTNSFLKISEIFLKVGGIGLLSLKAASERWLEGGDDSRFTVAKELIESNQKIVLLEIIDISYFEGQHRVFVIERDDN</sequence>
<dbReference type="SUPFAM" id="SSF53335">
    <property type="entry name" value="S-adenosyl-L-methionine-dependent methyltransferases"/>
    <property type="match status" value="1"/>
</dbReference>
<dbReference type="NCBIfam" id="NF003276">
    <property type="entry name" value="PRK04266.1-2"/>
    <property type="match status" value="1"/>
</dbReference>
<dbReference type="PANTHER" id="PTHR10335">
    <property type="entry name" value="RRNA 2-O-METHYLTRANSFERASE FIBRILLARIN"/>
    <property type="match status" value="1"/>
</dbReference>
<keyword evidence="3" id="KW-0698">rRNA processing</keyword>
<dbReference type="GO" id="GO:0003723">
    <property type="term" value="F:RNA binding"/>
    <property type="evidence" value="ECO:0007669"/>
    <property type="project" value="UniProtKB-KW"/>
</dbReference>
<evidence type="ECO:0000256" key="2">
    <source>
        <dbReference type="ARBA" id="ARBA00015190"/>
    </source>
</evidence>
<comment type="similarity">
    <text evidence="1">Belongs to the methyltransferase superfamily. Fibrillarin family.</text>
</comment>